<reference evidence="2" key="2">
    <citation type="submission" date="2025-08" db="UniProtKB">
        <authorList>
            <consortium name="Ensembl"/>
        </authorList>
    </citation>
    <scope>IDENTIFICATION</scope>
</reference>
<protein>
    <submittedName>
        <fullName evidence="2">Uncharacterized protein</fullName>
    </submittedName>
</protein>
<keyword evidence="3" id="KW-1185">Reference proteome</keyword>
<reference evidence="2" key="1">
    <citation type="submission" date="2019-05" db="EMBL/GenBank/DDBJ databases">
        <authorList>
            <person name="Zhang S."/>
            <person name="Liu J."/>
        </authorList>
    </citation>
    <scope>NUCLEOTIDE SEQUENCE [LARGE SCALE GENOMIC DNA]</scope>
</reference>
<name>A0A8B9WLX7_BOSMU</name>
<dbReference type="Ensembl" id="ENSBGRT00000010054.1">
    <property type="protein sequence ID" value="ENSBGRP00000008736.1"/>
    <property type="gene ID" value="ENSBGRG00000005437.1"/>
</dbReference>
<feature type="region of interest" description="Disordered" evidence="1">
    <location>
        <begin position="421"/>
        <end position="463"/>
    </location>
</feature>
<feature type="compositionally biased region" description="Low complexity" evidence="1">
    <location>
        <begin position="357"/>
        <end position="367"/>
    </location>
</feature>
<organism evidence="2 3">
    <name type="scientific">Bos mutus grunniens</name>
    <name type="common">Wild yak</name>
    <name type="synonym">Bos grunniens</name>
    <dbReference type="NCBI Taxonomy" id="30521"/>
    <lineage>
        <taxon>Eukaryota</taxon>
        <taxon>Metazoa</taxon>
        <taxon>Chordata</taxon>
        <taxon>Craniata</taxon>
        <taxon>Vertebrata</taxon>
        <taxon>Euteleostomi</taxon>
        <taxon>Mammalia</taxon>
        <taxon>Eutheria</taxon>
        <taxon>Laurasiatheria</taxon>
        <taxon>Artiodactyla</taxon>
        <taxon>Ruminantia</taxon>
        <taxon>Pecora</taxon>
        <taxon>Bovidae</taxon>
        <taxon>Bovinae</taxon>
        <taxon>Bos</taxon>
    </lineage>
</organism>
<feature type="compositionally biased region" description="Basic and acidic residues" evidence="1">
    <location>
        <begin position="153"/>
        <end position="163"/>
    </location>
</feature>
<dbReference type="Proteomes" id="UP000694520">
    <property type="component" value="Chromosome 4"/>
</dbReference>
<dbReference type="InterPro" id="IPR053309">
    <property type="entry name" value="Balbiani_Body_Formation"/>
</dbReference>
<reference evidence="2" key="3">
    <citation type="submission" date="2025-09" db="UniProtKB">
        <authorList>
            <consortium name="Ensembl"/>
        </authorList>
    </citation>
    <scope>IDENTIFICATION</scope>
</reference>
<sequence length="640" mass="71262">MRWAWASGRCSAGPNACRAVPHVCIPGKWEDKWKMNSSANNENFEGSNSRSFFYVHPMAQQPYLGPWYQNPVCNPLSIPGAGFTNGSLYFPVVLSEYPAFLVPQSPLPTTVNRRSIVPMFYNTAQFRQYGGYWEKMKTKDTQTEAEPQQAENLNEKQDMHSEGDSPEVGKVTSIPASTSNEMMPSYDVVYGKDMPQKEVPQNGISQSFCESGGMLYNSYEGRDCMNLDEKKKRYSALSQNPPPPNGRDDIQNTRNSKLYQSAGDRNKLHQERALCTSMEAVKDLSLCSESSQKPFTAGESMPENSSRSHGSPETVGEEVESNSYPVMAIPSPPSLAQVSKEDEGIQCDLTWWTEVQPGNSPESSPGSGRKGAEQMSVGSQNQDEVDEVENNGCEGEVPSPTWLAQVNKVDEGIQCDMGYSEAQVEKSPQQMPPRGEETVSDSKTRGSWEQPITNRKLSADKEEMIMNDETGEVYNENLKTCAKIKKTVKGRKLKELSSFSNVKTAYLLKKSAVLTIVLPEDSEDSELEEEGDMDEVGCLLEEVSPQSPVTSSKGRSYHEAGRIIRMPPESSLPPQLMVWPTRKKCKLLQAYGECECVPAVYWKRQDGCESTGVRLRSRPTMANKEGLQSRRASHRPLECK</sequence>
<dbReference type="AlphaFoldDB" id="A0A8B9WLX7"/>
<feature type="region of interest" description="Disordered" evidence="1">
    <location>
        <begin position="617"/>
        <end position="640"/>
    </location>
</feature>
<feature type="compositionally biased region" description="Polar residues" evidence="1">
    <location>
        <begin position="447"/>
        <end position="456"/>
    </location>
</feature>
<dbReference type="GeneTree" id="ENSGT00740000116860"/>
<dbReference type="PANTHER" id="PTHR38654">
    <property type="entry name" value="BUCKY BALL-RELATED"/>
    <property type="match status" value="1"/>
</dbReference>
<feature type="compositionally biased region" description="Basic and acidic residues" evidence="1">
    <location>
        <begin position="434"/>
        <end position="446"/>
    </location>
</feature>
<evidence type="ECO:0000313" key="2">
    <source>
        <dbReference type="Ensembl" id="ENSBGRP00000008736.1"/>
    </source>
</evidence>
<dbReference type="PANTHER" id="PTHR38654:SF1">
    <property type="entry name" value="BUCKY BALL"/>
    <property type="match status" value="1"/>
</dbReference>
<feature type="region of interest" description="Disordered" evidence="1">
    <location>
        <begin position="137"/>
        <end position="178"/>
    </location>
</feature>
<proteinExistence type="predicted"/>
<evidence type="ECO:0000256" key="1">
    <source>
        <dbReference type="SAM" id="MobiDB-lite"/>
    </source>
</evidence>
<feature type="region of interest" description="Disordered" evidence="1">
    <location>
        <begin position="287"/>
        <end position="399"/>
    </location>
</feature>
<accession>A0A8B9WLX7</accession>
<feature type="compositionally biased region" description="Polar residues" evidence="1">
    <location>
        <begin position="302"/>
        <end position="311"/>
    </location>
</feature>
<evidence type="ECO:0000313" key="3">
    <source>
        <dbReference type="Proteomes" id="UP000694520"/>
    </source>
</evidence>